<feature type="non-terminal residue" evidence="1">
    <location>
        <position position="45"/>
    </location>
</feature>
<dbReference type="Proteomes" id="UP000265520">
    <property type="component" value="Unassembled WGS sequence"/>
</dbReference>
<protein>
    <submittedName>
        <fullName evidence="1">Uncharacterized protein</fullName>
    </submittedName>
</protein>
<dbReference type="EMBL" id="LXQA011451345">
    <property type="protein sequence ID" value="MCI97693.1"/>
    <property type="molecule type" value="Genomic_DNA"/>
</dbReference>
<organism evidence="1 2">
    <name type="scientific">Trifolium medium</name>
    <dbReference type="NCBI Taxonomy" id="97028"/>
    <lineage>
        <taxon>Eukaryota</taxon>
        <taxon>Viridiplantae</taxon>
        <taxon>Streptophyta</taxon>
        <taxon>Embryophyta</taxon>
        <taxon>Tracheophyta</taxon>
        <taxon>Spermatophyta</taxon>
        <taxon>Magnoliopsida</taxon>
        <taxon>eudicotyledons</taxon>
        <taxon>Gunneridae</taxon>
        <taxon>Pentapetalae</taxon>
        <taxon>rosids</taxon>
        <taxon>fabids</taxon>
        <taxon>Fabales</taxon>
        <taxon>Fabaceae</taxon>
        <taxon>Papilionoideae</taxon>
        <taxon>50 kb inversion clade</taxon>
        <taxon>NPAAA clade</taxon>
        <taxon>Hologalegina</taxon>
        <taxon>IRL clade</taxon>
        <taxon>Trifolieae</taxon>
        <taxon>Trifolium</taxon>
    </lineage>
</organism>
<dbReference type="AlphaFoldDB" id="A0A392WD27"/>
<evidence type="ECO:0000313" key="1">
    <source>
        <dbReference type="EMBL" id="MCI97693.1"/>
    </source>
</evidence>
<comment type="caution">
    <text evidence="1">The sequence shown here is derived from an EMBL/GenBank/DDBJ whole genome shotgun (WGS) entry which is preliminary data.</text>
</comment>
<keyword evidence="2" id="KW-1185">Reference proteome</keyword>
<reference evidence="1 2" key="1">
    <citation type="journal article" date="2018" name="Front. Plant Sci.">
        <title>Red Clover (Trifolium pratense) and Zigzag Clover (T. medium) - A Picture of Genomic Similarities and Differences.</title>
        <authorList>
            <person name="Dluhosova J."/>
            <person name="Istvanek J."/>
            <person name="Nedelnik J."/>
            <person name="Repkova J."/>
        </authorList>
    </citation>
    <scope>NUCLEOTIDE SEQUENCE [LARGE SCALE GENOMIC DNA]</scope>
    <source>
        <strain evidence="2">cv. 10/8</strain>
        <tissue evidence="1">Leaf</tissue>
    </source>
</reference>
<proteinExistence type="predicted"/>
<name>A0A392WD27_9FABA</name>
<sequence length="45" mass="4829">MKFSGENLCCFVAAPPAASSPPLSFLNHREDNLPLDLRTSALISP</sequence>
<accession>A0A392WD27</accession>
<evidence type="ECO:0000313" key="2">
    <source>
        <dbReference type="Proteomes" id="UP000265520"/>
    </source>
</evidence>